<organism evidence="7 8">
    <name type="scientific">Stieleria varia</name>
    <dbReference type="NCBI Taxonomy" id="2528005"/>
    <lineage>
        <taxon>Bacteria</taxon>
        <taxon>Pseudomonadati</taxon>
        <taxon>Planctomycetota</taxon>
        <taxon>Planctomycetia</taxon>
        <taxon>Pirellulales</taxon>
        <taxon>Pirellulaceae</taxon>
        <taxon>Stieleria</taxon>
    </lineage>
</organism>
<evidence type="ECO:0000256" key="1">
    <source>
        <dbReference type="ARBA" id="ARBA00004141"/>
    </source>
</evidence>
<dbReference type="EMBL" id="SJPN01000017">
    <property type="protein sequence ID" value="TWT91294.1"/>
    <property type="molecule type" value="Genomic_DNA"/>
</dbReference>
<dbReference type="Pfam" id="PF01566">
    <property type="entry name" value="Nramp"/>
    <property type="match status" value="1"/>
</dbReference>
<feature type="transmembrane region" description="Helical" evidence="6">
    <location>
        <begin position="500"/>
        <end position="524"/>
    </location>
</feature>
<keyword evidence="4 6" id="KW-0472">Membrane</keyword>
<feature type="transmembrane region" description="Helical" evidence="6">
    <location>
        <begin position="245"/>
        <end position="265"/>
    </location>
</feature>
<reference evidence="7 8" key="1">
    <citation type="submission" date="2019-02" db="EMBL/GenBank/DDBJ databases">
        <title>Deep-cultivation of Planctomycetes and their phenomic and genomic characterization uncovers novel biology.</title>
        <authorList>
            <person name="Wiegand S."/>
            <person name="Jogler M."/>
            <person name="Boedeker C."/>
            <person name="Pinto D."/>
            <person name="Vollmers J."/>
            <person name="Rivas-Marin E."/>
            <person name="Kohn T."/>
            <person name="Peeters S.H."/>
            <person name="Heuer A."/>
            <person name="Rast P."/>
            <person name="Oberbeckmann S."/>
            <person name="Bunk B."/>
            <person name="Jeske O."/>
            <person name="Meyerdierks A."/>
            <person name="Storesund J.E."/>
            <person name="Kallscheuer N."/>
            <person name="Luecker S."/>
            <person name="Lage O.M."/>
            <person name="Pohl T."/>
            <person name="Merkel B.J."/>
            <person name="Hornburger P."/>
            <person name="Mueller R.-W."/>
            <person name="Bruemmer F."/>
            <person name="Labrenz M."/>
            <person name="Spormann A.M."/>
            <person name="Op Den Camp H."/>
            <person name="Overmann J."/>
            <person name="Amann R."/>
            <person name="Jetten M.S.M."/>
            <person name="Mascher T."/>
            <person name="Medema M.H."/>
            <person name="Devos D.P."/>
            <person name="Kaster A.-K."/>
            <person name="Ovreas L."/>
            <person name="Rohde M."/>
            <person name="Galperin M.Y."/>
            <person name="Jogler C."/>
        </authorList>
    </citation>
    <scope>NUCLEOTIDE SEQUENCE [LARGE SCALE GENOMIC DNA]</scope>
    <source>
        <strain evidence="7 8">Pla52n</strain>
    </source>
</reference>
<evidence type="ECO:0000256" key="5">
    <source>
        <dbReference type="SAM" id="MobiDB-lite"/>
    </source>
</evidence>
<feature type="transmembrane region" description="Helical" evidence="6">
    <location>
        <begin position="382"/>
        <end position="404"/>
    </location>
</feature>
<feature type="transmembrane region" description="Helical" evidence="6">
    <location>
        <begin position="536"/>
        <end position="557"/>
    </location>
</feature>
<dbReference type="InterPro" id="IPR001046">
    <property type="entry name" value="NRAMP_fam"/>
</dbReference>
<feature type="transmembrane region" description="Helical" evidence="6">
    <location>
        <begin position="130"/>
        <end position="151"/>
    </location>
</feature>
<evidence type="ECO:0000256" key="6">
    <source>
        <dbReference type="SAM" id="Phobius"/>
    </source>
</evidence>
<dbReference type="AlphaFoldDB" id="A0A5C5ZUQ6"/>
<dbReference type="Proteomes" id="UP000320176">
    <property type="component" value="Unassembled WGS sequence"/>
</dbReference>
<evidence type="ECO:0000256" key="2">
    <source>
        <dbReference type="ARBA" id="ARBA00022692"/>
    </source>
</evidence>
<dbReference type="PANTHER" id="PTHR11706">
    <property type="entry name" value="SOLUTE CARRIER PROTEIN FAMILY 11 MEMBER"/>
    <property type="match status" value="1"/>
</dbReference>
<comment type="subcellular location">
    <subcellularLocation>
        <location evidence="1">Membrane</location>
        <topology evidence="1">Multi-pass membrane protein</topology>
    </subcellularLocation>
</comment>
<gene>
    <name evidence="7" type="ORF">Pla52n_66280</name>
</gene>
<sequence>MPESPSPGQNSDDLPINQQPPEGDALDPSSQDPVSQSVDPPTTLFRMLACVGPGLIVAGSIVGSGELIATTKTGAEAGFSLLWLILLGCVIKVFAQIEFGRYAITSGKTTLQALDEVPGPRLAGRGNWLVWYWVLMWLASISQLGGIVGGVGQALAISAPITQAGQEYNVTADDIHMRRYEEYRSQVVRDGGAESTAVIEPVESVDAELMDATKDVVETEASRWSEYNAKHGVDSDGNPSVPHDAAIWAAIVAVLTSLVLVWGRYGLIQSLSTILVASFTLLTVFNLFLLQGQPEFSVRWSEFWSGLMPSLPERTAGINPIGTALATFGIIGVGAAELVVYPYWCLEKGYGKFTGVNDGSPAWRERAAGWMRVMHIDAWGSMIVYTFATIAFYLLGAAVLHRLGLNPEKNDMVRTLAVMFRPVFSEWAAMVFLFGAFAVLYSTFFVANASHARTFSDALRVVGLIAEDEVTRERWIRILSGVFPILCLVIFLAFQAPAQLVLLSGVAQGIMLPMLAGAALFFRYKRVTEGLTPGRWWDLMLWLSAAAMLVTGVWTVVDKFLN</sequence>
<feature type="compositionally biased region" description="Polar residues" evidence="5">
    <location>
        <begin position="28"/>
        <end position="38"/>
    </location>
</feature>
<proteinExistence type="predicted"/>
<dbReference type="GO" id="GO:0034755">
    <property type="term" value="P:iron ion transmembrane transport"/>
    <property type="evidence" value="ECO:0007669"/>
    <property type="project" value="TreeGrafter"/>
</dbReference>
<evidence type="ECO:0000313" key="8">
    <source>
        <dbReference type="Proteomes" id="UP000320176"/>
    </source>
</evidence>
<comment type="caution">
    <text evidence="7">The sequence shown here is derived from an EMBL/GenBank/DDBJ whole genome shotgun (WGS) entry which is preliminary data.</text>
</comment>
<feature type="region of interest" description="Disordered" evidence="5">
    <location>
        <begin position="1"/>
        <end position="38"/>
    </location>
</feature>
<evidence type="ECO:0000256" key="4">
    <source>
        <dbReference type="ARBA" id="ARBA00023136"/>
    </source>
</evidence>
<dbReference type="PANTHER" id="PTHR11706:SF3">
    <property type="entry name" value="METAL ION TRANSPORT PROTEIN"/>
    <property type="match status" value="1"/>
</dbReference>
<dbReference type="GO" id="GO:0015086">
    <property type="term" value="F:cadmium ion transmembrane transporter activity"/>
    <property type="evidence" value="ECO:0007669"/>
    <property type="project" value="TreeGrafter"/>
</dbReference>
<dbReference type="RefSeq" id="WP_146523518.1">
    <property type="nucleotide sequence ID" value="NZ_CP151726.1"/>
</dbReference>
<dbReference type="GO" id="GO:0005886">
    <property type="term" value="C:plasma membrane"/>
    <property type="evidence" value="ECO:0007669"/>
    <property type="project" value="TreeGrafter"/>
</dbReference>
<feature type="transmembrane region" description="Helical" evidence="6">
    <location>
        <begin position="77"/>
        <end position="97"/>
    </location>
</feature>
<feature type="transmembrane region" description="Helical" evidence="6">
    <location>
        <begin position="271"/>
        <end position="290"/>
    </location>
</feature>
<keyword evidence="3 6" id="KW-1133">Transmembrane helix</keyword>
<dbReference type="NCBIfam" id="NF037982">
    <property type="entry name" value="Nramp_1"/>
    <property type="match status" value="2"/>
</dbReference>
<protein>
    <submittedName>
        <fullName evidence="7">Manganese transport protein MntH</fullName>
    </submittedName>
</protein>
<evidence type="ECO:0000313" key="7">
    <source>
        <dbReference type="EMBL" id="TWT91294.1"/>
    </source>
</evidence>
<evidence type="ECO:0000256" key="3">
    <source>
        <dbReference type="ARBA" id="ARBA00022989"/>
    </source>
</evidence>
<accession>A0A5C5ZUQ6</accession>
<dbReference type="OrthoDB" id="9787548at2"/>
<feature type="transmembrane region" description="Helical" evidence="6">
    <location>
        <begin position="424"/>
        <end position="447"/>
    </location>
</feature>
<feature type="transmembrane region" description="Helical" evidence="6">
    <location>
        <begin position="475"/>
        <end position="494"/>
    </location>
</feature>
<keyword evidence="8" id="KW-1185">Reference proteome</keyword>
<dbReference type="GO" id="GO:0005384">
    <property type="term" value="F:manganese ion transmembrane transporter activity"/>
    <property type="evidence" value="ECO:0007669"/>
    <property type="project" value="TreeGrafter"/>
</dbReference>
<feature type="transmembrane region" description="Helical" evidence="6">
    <location>
        <begin position="44"/>
        <end position="65"/>
    </location>
</feature>
<name>A0A5C5ZUQ6_9BACT</name>
<keyword evidence="2 6" id="KW-0812">Transmembrane</keyword>
<feature type="compositionally biased region" description="Polar residues" evidence="5">
    <location>
        <begin position="1"/>
        <end position="20"/>
    </location>
</feature>